<dbReference type="EMBL" id="CAEKDK010000006">
    <property type="protein sequence ID" value="CAB4283815.1"/>
    <property type="molecule type" value="Genomic_DNA"/>
</dbReference>
<name>A0A6J5V8X2_PRUAR</name>
<evidence type="ECO:0000313" key="2">
    <source>
        <dbReference type="Proteomes" id="UP000507222"/>
    </source>
</evidence>
<evidence type="ECO:0000313" key="1">
    <source>
        <dbReference type="EMBL" id="CAB4283815.1"/>
    </source>
</evidence>
<protein>
    <submittedName>
        <fullName evidence="1">Uncharacterized protein</fullName>
    </submittedName>
</protein>
<gene>
    <name evidence="1" type="ORF">CURHAP_LOCUS39060</name>
</gene>
<accession>A0A6J5V8X2</accession>
<reference evidence="1 2" key="1">
    <citation type="submission" date="2020-05" db="EMBL/GenBank/DDBJ databases">
        <authorList>
            <person name="Campoy J."/>
            <person name="Schneeberger K."/>
            <person name="Spophaly S."/>
        </authorList>
    </citation>
    <scope>NUCLEOTIDE SEQUENCE [LARGE SCALE GENOMIC DNA]</scope>
    <source>
        <strain evidence="1">PruArmRojPasFocal</strain>
    </source>
</reference>
<dbReference type="Proteomes" id="UP000507222">
    <property type="component" value="Unassembled WGS sequence"/>
</dbReference>
<organism evidence="1 2">
    <name type="scientific">Prunus armeniaca</name>
    <name type="common">Apricot</name>
    <name type="synonym">Armeniaca vulgaris</name>
    <dbReference type="NCBI Taxonomy" id="36596"/>
    <lineage>
        <taxon>Eukaryota</taxon>
        <taxon>Viridiplantae</taxon>
        <taxon>Streptophyta</taxon>
        <taxon>Embryophyta</taxon>
        <taxon>Tracheophyta</taxon>
        <taxon>Spermatophyta</taxon>
        <taxon>Magnoliopsida</taxon>
        <taxon>eudicotyledons</taxon>
        <taxon>Gunneridae</taxon>
        <taxon>Pentapetalae</taxon>
        <taxon>rosids</taxon>
        <taxon>fabids</taxon>
        <taxon>Rosales</taxon>
        <taxon>Rosaceae</taxon>
        <taxon>Amygdaloideae</taxon>
        <taxon>Amygdaleae</taxon>
        <taxon>Prunus</taxon>
    </lineage>
</organism>
<sequence>MTVVRCSSSNTDVVWNWPVACVKRRLLTTERKKGAKHQDIRCELEWETAESYGKEVGCKGRRA</sequence>
<proteinExistence type="predicted"/>
<dbReference type="AlphaFoldDB" id="A0A6J5V8X2"/>